<dbReference type="PROSITE" id="PS51523">
    <property type="entry name" value="ZF_HD_DIMER"/>
    <property type="match status" value="1"/>
</dbReference>
<dbReference type="Proteomes" id="UP000806378">
    <property type="component" value="Unassembled WGS sequence"/>
</dbReference>
<accession>A0A8T0CN89</accession>
<dbReference type="AlphaFoldDB" id="A0A8T0CN89"/>
<evidence type="ECO:0000256" key="3">
    <source>
        <dbReference type="ARBA" id="ARBA00022833"/>
    </source>
</evidence>
<evidence type="ECO:0000259" key="5">
    <source>
        <dbReference type="PROSITE" id="PS51523"/>
    </source>
</evidence>
<keyword evidence="3" id="KW-0862">Zinc</keyword>
<proteinExistence type="predicted"/>
<keyword evidence="7" id="KW-1185">Reference proteome</keyword>
<dbReference type="GO" id="GO:0008270">
    <property type="term" value="F:zinc ion binding"/>
    <property type="evidence" value="ECO:0007669"/>
    <property type="project" value="UniProtKB-KW"/>
</dbReference>
<dbReference type="EMBL" id="MU089888">
    <property type="protein sequence ID" value="KAF7849043.1"/>
    <property type="molecule type" value="Genomic_DNA"/>
</dbReference>
<dbReference type="Pfam" id="PF04770">
    <property type="entry name" value="ZF-HD_dimer"/>
    <property type="match status" value="1"/>
</dbReference>
<evidence type="ECO:0000256" key="2">
    <source>
        <dbReference type="ARBA" id="ARBA00022771"/>
    </source>
</evidence>
<dbReference type="GO" id="GO:0003700">
    <property type="term" value="F:DNA-binding transcription factor activity"/>
    <property type="evidence" value="ECO:0007669"/>
    <property type="project" value="TreeGrafter"/>
</dbReference>
<dbReference type="PANTHER" id="PTHR31948">
    <property type="entry name" value="ZINC-FINGER HOMEODOMAIN PROTEIN 2"/>
    <property type="match status" value="1"/>
</dbReference>
<keyword evidence="1" id="KW-0479">Metal-binding</keyword>
<protein>
    <recommendedName>
        <fullName evidence="5">ZF-HD dimerization-type domain-containing protein</fullName>
    </recommendedName>
</protein>
<organism evidence="6 7">
    <name type="scientific">Corymbia citriodora subsp. variegata</name>
    <dbReference type="NCBI Taxonomy" id="360336"/>
    <lineage>
        <taxon>Eukaryota</taxon>
        <taxon>Viridiplantae</taxon>
        <taxon>Streptophyta</taxon>
        <taxon>Embryophyta</taxon>
        <taxon>Tracheophyta</taxon>
        <taxon>Spermatophyta</taxon>
        <taxon>Magnoliopsida</taxon>
        <taxon>eudicotyledons</taxon>
        <taxon>Gunneridae</taxon>
        <taxon>Pentapetalae</taxon>
        <taxon>rosids</taxon>
        <taxon>malvids</taxon>
        <taxon>Myrtales</taxon>
        <taxon>Myrtaceae</taxon>
        <taxon>Myrtoideae</taxon>
        <taxon>Eucalypteae</taxon>
        <taxon>Corymbia</taxon>
    </lineage>
</organism>
<comment type="caution">
    <text evidence="6">The sequence shown here is derived from an EMBL/GenBank/DDBJ whole genome shotgun (WGS) entry which is preliminary data.</text>
</comment>
<evidence type="ECO:0000256" key="4">
    <source>
        <dbReference type="SAM" id="MobiDB-lite"/>
    </source>
</evidence>
<keyword evidence="2" id="KW-0863">Zinc-finger</keyword>
<gene>
    <name evidence="6" type="ORF">BT93_L1302</name>
</gene>
<evidence type="ECO:0000256" key="1">
    <source>
        <dbReference type="ARBA" id="ARBA00022723"/>
    </source>
</evidence>
<dbReference type="NCBIfam" id="TIGR01566">
    <property type="entry name" value="ZF_HD_prot_N"/>
    <property type="match status" value="1"/>
</dbReference>
<dbReference type="Gramene" id="rna-gnl|WGS:JABURB|Cocit.L1302.1">
    <property type="protein sequence ID" value="cds-KAF7849043.1"/>
    <property type="gene ID" value="gene-BT93_L1302"/>
</dbReference>
<evidence type="ECO:0000313" key="7">
    <source>
        <dbReference type="Proteomes" id="UP000806378"/>
    </source>
</evidence>
<feature type="region of interest" description="Disordered" evidence="4">
    <location>
        <begin position="37"/>
        <end position="62"/>
    </location>
</feature>
<feature type="domain" description="ZF-HD dimerization-type" evidence="5">
    <location>
        <begin position="70"/>
        <end position="119"/>
    </location>
</feature>
<dbReference type="GO" id="GO:0000976">
    <property type="term" value="F:transcription cis-regulatory region binding"/>
    <property type="evidence" value="ECO:0007669"/>
    <property type="project" value="TreeGrafter"/>
</dbReference>
<sequence>MMTQIHPMERERSTIPKTYFVSLRTLDQPKPRIDHLLQPSIPPSSPPSAEFPKTRTSTQAMPPPAANFRYRECLKNHAASLGRHAVDGCGEFMPSGDQGTPEFFRCAACLCHCSFHRKEIVAHDGGKPDYMVDFQHNHHNENSLSYGRIRHVAHSIPQHILEGIVSIFRCCFGEMNRMSFLSY</sequence>
<dbReference type="GO" id="GO:0050793">
    <property type="term" value="P:regulation of developmental process"/>
    <property type="evidence" value="ECO:0007669"/>
    <property type="project" value="TreeGrafter"/>
</dbReference>
<name>A0A8T0CN89_CORYI</name>
<dbReference type="OrthoDB" id="1910053at2759"/>
<dbReference type="InterPro" id="IPR006456">
    <property type="entry name" value="ZF_HD_homeobox_Cys/His_dimer"/>
</dbReference>
<evidence type="ECO:0000313" key="6">
    <source>
        <dbReference type="EMBL" id="KAF7849043.1"/>
    </source>
</evidence>
<dbReference type="PANTHER" id="PTHR31948:SF119">
    <property type="entry name" value="ZINC-FINGER HOMEODOMAIN PROTEIN 6-LIKE"/>
    <property type="match status" value="1"/>
</dbReference>
<dbReference type="GO" id="GO:0005634">
    <property type="term" value="C:nucleus"/>
    <property type="evidence" value="ECO:0007669"/>
    <property type="project" value="TreeGrafter"/>
</dbReference>
<reference evidence="6" key="1">
    <citation type="submission" date="2020-05" db="EMBL/GenBank/DDBJ databases">
        <title>WGS assembly of Corymbia citriodora subspecies variegata.</title>
        <authorList>
            <person name="Barry K."/>
            <person name="Hundley H."/>
            <person name="Shu S."/>
            <person name="Jenkins J."/>
            <person name="Grimwood J."/>
            <person name="Baten A."/>
        </authorList>
    </citation>
    <scope>NUCLEOTIDE SEQUENCE</scope>
    <source>
        <strain evidence="6">CV2-018</strain>
    </source>
</reference>